<protein>
    <recommendedName>
        <fullName evidence="1">Protein kinase domain-containing protein</fullName>
    </recommendedName>
</protein>
<dbReference type="GO" id="GO:0005524">
    <property type="term" value="F:ATP binding"/>
    <property type="evidence" value="ECO:0007669"/>
    <property type="project" value="InterPro"/>
</dbReference>
<dbReference type="EMBL" id="MHIQ01000033">
    <property type="protein sequence ID" value="OGY54589.1"/>
    <property type="molecule type" value="Genomic_DNA"/>
</dbReference>
<comment type="caution">
    <text evidence="2">The sequence shown here is derived from an EMBL/GenBank/DDBJ whole genome shotgun (WGS) entry which is preliminary data.</text>
</comment>
<gene>
    <name evidence="2" type="ORF">A2951_01625</name>
</gene>
<evidence type="ECO:0000313" key="2">
    <source>
        <dbReference type="EMBL" id="OGY54589.1"/>
    </source>
</evidence>
<sequence length="237" mass="26591">MERIRGVEFSKTLSEREKEDSTVVIETMLAQVEQMEADRRSLGRGERAEVFCHNDPALDSVCLKLFFPESEKPSHTAHGELAMLDRAYLARINVPQPIAAFNDEASGREGVFMARLAGVSLEDIIVRNVDLPARLASDPRELLGFYGQIKAQVERLHDEAGIQHRDLHAGNVMVTPTGEAYLIDFGNARRLLGDDDEPSTDMTSRGPYYYASDAEGMHNTWSKFLKSVTNQQDLVHR</sequence>
<organism evidence="2 3">
    <name type="scientific">Candidatus Buchananbacteria bacterium RIFCSPLOWO2_01_FULL_56_15</name>
    <dbReference type="NCBI Taxonomy" id="1797547"/>
    <lineage>
        <taxon>Bacteria</taxon>
        <taxon>Candidatus Buchananiibacteriota</taxon>
    </lineage>
</organism>
<accession>A0A1G1YQL6</accession>
<dbReference type="GO" id="GO:0004672">
    <property type="term" value="F:protein kinase activity"/>
    <property type="evidence" value="ECO:0007669"/>
    <property type="project" value="InterPro"/>
</dbReference>
<dbReference type="Proteomes" id="UP000178944">
    <property type="component" value="Unassembled WGS sequence"/>
</dbReference>
<reference evidence="2 3" key="1">
    <citation type="journal article" date="2016" name="Nat. Commun.">
        <title>Thousands of microbial genomes shed light on interconnected biogeochemical processes in an aquifer system.</title>
        <authorList>
            <person name="Anantharaman K."/>
            <person name="Brown C.T."/>
            <person name="Hug L.A."/>
            <person name="Sharon I."/>
            <person name="Castelle C.J."/>
            <person name="Probst A.J."/>
            <person name="Thomas B.C."/>
            <person name="Singh A."/>
            <person name="Wilkins M.J."/>
            <person name="Karaoz U."/>
            <person name="Brodie E.L."/>
            <person name="Williams K.H."/>
            <person name="Hubbard S.S."/>
            <person name="Banfield J.F."/>
        </authorList>
    </citation>
    <scope>NUCLEOTIDE SEQUENCE [LARGE SCALE GENOMIC DNA]</scope>
</reference>
<proteinExistence type="predicted"/>
<dbReference type="InterPro" id="IPR000719">
    <property type="entry name" value="Prot_kinase_dom"/>
</dbReference>
<evidence type="ECO:0000313" key="3">
    <source>
        <dbReference type="Proteomes" id="UP000178944"/>
    </source>
</evidence>
<dbReference type="SUPFAM" id="SSF56112">
    <property type="entry name" value="Protein kinase-like (PK-like)"/>
    <property type="match status" value="1"/>
</dbReference>
<dbReference type="AlphaFoldDB" id="A0A1G1YQL6"/>
<dbReference type="PROSITE" id="PS50011">
    <property type="entry name" value="PROTEIN_KINASE_DOM"/>
    <property type="match status" value="1"/>
</dbReference>
<dbReference type="Pfam" id="PF00069">
    <property type="entry name" value="Pkinase"/>
    <property type="match status" value="1"/>
</dbReference>
<evidence type="ECO:0000259" key="1">
    <source>
        <dbReference type="PROSITE" id="PS50011"/>
    </source>
</evidence>
<feature type="domain" description="Protein kinase" evidence="1">
    <location>
        <begin position="36"/>
        <end position="237"/>
    </location>
</feature>
<dbReference type="Gene3D" id="1.10.510.10">
    <property type="entry name" value="Transferase(Phosphotransferase) domain 1"/>
    <property type="match status" value="1"/>
</dbReference>
<name>A0A1G1YQL6_9BACT</name>
<dbReference type="InterPro" id="IPR011009">
    <property type="entry name" value="Kinase-like_dom_sf"/>
</dbReference>